<comment type="subcellular location">
    <subcellularLocation>
        <location evidence="2">Cell membrane</location>
        <topology evidence="2">Multi-pass membrane protein</topology>
    </subcellularLocation>
</comment>
<dbReference type="PANTHER" id="PTHR30529">
    <property type="entry name" value="CYTOCHROME B561"/>
    <property type="match status" value="1"/>
</dbReference>
<reference evidence="15 16" key="1">
    <citation type="submission" date="2019-07" db="EMBL/GenBank/DDBJ databases">
        <title>The pathways for chlorine oxyanion respiration interact through the shared metabolite chlorate.</title>
        <authorList>
            <person name="Barnum T.P."/>
            <person name="Cheng Y."/>
            <person name="Hill K.A."/>
            <person name="Lucas L.N."/>
            <person name="Carlson H.K."/>
            <person name="Coates J.D."/>
        </authorList>
    </citation>
    <scope>NUCLEOTIDE SEQUENCE [LARGE SCALE GENOMIC DNA]</scope>
    <source>
        <strain evidence="15 16">BK-1</strain>
    </source>
</reference>
<keyword evidence="16" id="KW-1185">Reference proteome</keyword>
<dbReference type="Proteomes" id="UP000316649">
    <property type="component" value="Unassembled WGS sequence"/>
</dbReference>
<name>A0A557S9J5_9GAMM</name>
<dbReference type="InterPro" id="IPR011577">
    <property type="entry name" value="Cyt_b561_bac/Ni-Hgenase"/>
</dbReference>
<organism evidence="15 16">
    <name type="scientific">Sedimenticola selenatireducens</name>
    <dbReference type="NCBI Taxonomy" id="191960"/>
    <lineage>
        <taxon>Bacteria</taxon>
        <taxon>Pseudomonadati</taxon>
        <taxon>Pseudomonadota</taxon>
        <taxon>Gammaproteobacteria</taxon>
        <taxon>Chromatiales</taxon>
        <taxon>Sedimenticolaceae</taxon>
        <taxon>Sedimenticola</taxon>
    </lineage>
</organism>
<dbReference type="RefSeq" id="WP_144359113.1">
    <property type="nucleotide sequence ID" value="NZ_VMNH01000012.1"/>
</dbReference>
<evidence type="ECO:0000256" key="4">
    <source>
        <dbReference type="ARBA" id="ARBA00022475"/>
    </source>
</evidence>
<dbReference type="SUPFAM" id="SSF81342">
    <property type="entry name" value="Transmembrane di-heme cytochromes"/>
    <property type="match status" value="1"/>
</dbReference>
<evidence type="ECO:0000256" key="12">
    <source>
        <dbReference type="ARBA" id="ARBA00037975"/>
    </source>
</evidence>
<proteinExistence type="inferred from homology"/>
<evidence type="ECO:0000313" key="16">
    <source>
        <dbReference type="Proteomes" id="UP000316649"/>
    </source>
</evidence>
<dbReference type="AlphaFoldDB" id="A0A557S9J5"/>
<comment type="cofactor">
    <cofactor evidence="1">
        <name>heme b</name>
        <dbReference type="ChEBI" id="CHEBI:60344"/>
    </cofactor>
</comment>
<evidence type="ECO:0000256" key="9">
    <source>
        <dbReference type="ARBA" id="ARBA00022989"/>
    </source>
</evidence>
<evidence type="ECO:0000256" key="7">
    <source>
        <dbReference type="ARBA" id="ARBA00022723"/>
    </source>
</evidence>
<dbReference type="GO" id="GO:0046872">
    <property type="term" value="F:metal ion binding"/>
    <property type="evidence" value="ECO:0007669"/>
    <property type="project" value="UniProtKB-KW"/>
</dbReference>
<evidence type="ECO:0000256" key="11">
    <source>
        <dbReference type="ARBA" id="ARBA00023136"/>
    </source>
</evidence>
<keyword evidence="5" id="KW-0349">Heme</keyword>
<evidence type="ECO:0000256" key="10">
    <source>
        <dbReference type="ARBA" id="ARBA00023004"/>
    </source>
</evidence>
<evidence type="ECO:0000256" key="5">
    <source>
        <dbReference type="ARBA" id="ARBA00022617"/>
    </source>
</evidence>
<keyword evidence="3" id="KW-0813">Transport</keyword>
<evidence type="ECO:0000256" key="1">
    <source>
        <dbReference type="ARBA" id="ARBA00001970"/>
    </source>
</evidence>
<dbReference type="GO" id="GO:0005886">
    <property type="term" value="C:plasma membrane"/>
    <property type="evidence" value="ECO:0007669"/>
    <property type="project" value="UniProtKB-SubCell"/>
</dbReference>
<evidence type="ECO:0000256" key="3">
    <source>
        <dbReference type="ARBA" id="ARBA00022448"/>
    </source>
</evidence>
<keyword evidence="8" id="KW-0249">Electron transport</keyword>
<comment type="caution">
    <text evidence="15">The sequence shown here is derived from an EMBL/GenBank/DDBJ whole genome shotgun (WGS) entry which is preliminary data.</text>
</comment>
<dbReference type="EMBL" id="VMNH01000012">
    <property type="protein sequence ID" value="TVO74095.1"/>
    <property type="molecule type" value="Genomic_DNA"/>
</dbReference>
<dbReference type="Gene3D" id="1.20.950.20">
    <property type="entry name" value="Transmembrane di-heme cytochromes, Chain C"/>
    <property type="match status" value="1"/>
</dbReference>
<dbReference type="GO" id="GO:0022904">
    <property type="term" value="P:respiratory electron transport chain"/>
    <property type="evidence" value="ECO:0007669"/>
    <property type="project" value="InterPro"/>
</dbReference>
<evidence type="ECO:0000256" key="2">
    <source>
        <dbReference type="ARBA" id="ARBA00004651"/>
    </source>
</evidence>
<feature type="transmembrane region" description="Helical" evidence="13">
    <location>
        <begin position="92"/>
        <end position="111"/>
    </location>
</feature>
<evidence type="ECO:0000256" key="6">
    <source>
        <dbReference type="ARBA" id="ARBA00022692"/>
    </source>
</evidence>
<evidence type="ECO:0000313" key="15">
    <source>
        <dbReference type="EMBL" id="TVO74095.1"/>
    </source>
</evidence>
<evidence type="ECO:0000259" key="14">
    <source>
        <dbReference type="Pfam" id="PF01292"/>
    </source>
</evidence>
<feature type="transmembrane region" description="Helical" evidence="13">
    <location>
        <begin position="144"/>
        <end position="164"/>
    </location>
</feature>
<keyword evidence="7" id="KW-0479">Metal-binding</keyword>
<comment type="similarity">
    <text evidence="12">Belongs to the cytochrome b561 family.</text>
</comment>
<evidence type="ECO:0000256" key="8">
    <source>
        <dbReference type="ARBA" id="ARBA00022982"/>
    </source>
</evidence>
<feature type="domain" description="Cytochrome b561 bacterial/Ni-hydrogenase" evidence="14">
    <location>
        <begin position="10"/>
        <end position="180"/>
    </location>
</feature>
<keyword evidence="6 13" id="KW-0812">Transmembrane</keyword>
<protein>
    <submittedName>
        <fullName evidence="15">Cytochrome b</fullName>
    </submittedName>
</protein>
<dbReference type="PANTHER" id="PTHR30529:SF1">
    <property type="entry name" value="CYTOCHROME B561 HOMOLOG 2"/>
    <property type="match status" value="1"/>
</dbReference>
<dbReference type="InterPro" id="IPR016174">
    <property type="entry name" value="Di-haem_cyt_TM"/>
</dbReference>
<keyword evidence="9 13" id="KW-1133">Transmembrane helix</keyword>
<dbReference type="GO" id="GO:0020037">
    <property type="term" value="F:heme binding"/>
    <property type="evidence" value="ECO:0007669"/>
    <property type="project" value="TreeGrafter"/>
</dbReference>
<feature type="transmembrane region" description="Helical" evidence="13">
    <location>
        <begin position="12"/>
        <end position="34"/>
    </location>
</feature>
<dbReference type="Pfam" id="PF01292">
    <property type="entry name" value="Ni_hydr_CYTB"/>
    <property type="match status" value="1"/>
</dbReference>
<dbReference type="GO" id="GO:0009055">
    <property type="term" value="F:electron transfer activity"/>
    <property type="evidence" value="ECO:0007669"/>
    <property type="project" value="InterPro"/>
</dbReference>
<evidence type="ECO:0000256" key="13">
    <source>
        <dbReference type="SAM" id="Phobius"/>
    </source>
</evidence>
<sequence length="187" mass="21185">MNLRNSHQQYGIVSIVIHWVMTLLIIGLFVLGLYMTGLDYYHPWYKTAPDIHRSLGIIMLLLLVFRLVWRMVNPKPAPVDNDPEILHKVAEWVHGLLYLLLFAIALSGYLISTADGRGIDVFNWFTVPALVPGFENMEDRAGEIHFILATTLIALAGLHGLAALKHHFIDRDITLVRMLGSSRSMDQ</sequence>
<dbReference type="OrthoDB" id="9793784at2"/>
<dbReference type="InterPro" id="IPR052168">
    <property type="entry name" value="Cytochrome_b561_oxidase"/>
</dbReference>
<keyword evidence="11 13" id="KW-0472">Membrane</keyword>
<accession>A0A557S9J5</accession>
<feature type="transmembrane region" description="Helical" evidence="13">
    <location>
        <begin position="54"/>
        <end position="72"/>
    </location>
</feature>
<keyword evidence="4" id="KW-1003">Cell membrane</keyword>
<keyword evidence="10" id="KW-0408">Iron</keyword>
<gene>
    <name evidence="15" type="ORF">FHP88_10900</name>
</gene>